<keyword evidence="3" id="KW-1185">Reference proteome</keyword>
<organism evidence="2 3">
    <name type="scientific">Octopus vulgaris</name>
    <name type="common">Common octopus</name>
    <dbReference type="NCBI Taxonomy" id="6645"/>
    <lineage>
        <taxon>Eukaryota</taxon>
        <taxon>Metazoa</taxon>
        <taxon>Spiralia</taxon>
        <taxon>Lophotrochozoa</taxon>
        <taxon>Mollusca</taxon>
        <taxon>Cephalopoda</taxon>
        <taxon>Coleoidea</taxon>
        <taxon>Octopodiformes</taxon>
        <taxon>Octopoda</taxon>
        <taxon>Incirrata</taxon>
        <taxon>Octopodidae</taxon>
        <taxon>Octopus</taxon>
    </lineage>
</organism>
<feature type="compositionally biased region" description="Polar residues" evidence="1">
    <location>
        <begin position="64"/>
        <end position="75"/>
    </location>
</feature>
<reference evidence="2" key="1">
    <citation type="submission" date="2023-08" db="EMBL/GenBank/DDBJ databases">
        <authorList>
            <person name="Alioto T."/>
            <person name="Alioto T."/>
            <person name="Gomez Garrido J."/>
        </authorList>
    </citation>
    <scope>NUCLEOTIDE SEQUENCE</scope>
</reference>
<evidence type="ECO:0000313" key="2">
    <source>
        <dbReference type="EMBL" id="CAI9715130.1"/>
    </source>
</evidence>
<dbReference type="Proteomes" id="UP001162480">
    <property type="component" value="Chromosome 1"/>
</dbReference>
<dbReference type="AlphaFoldDB" id="A0AA36EX30"/>
<dbReference type="EMBL" id="OX597814">
    <property type="protein sequence ID" value="CAI9715130.1"/>
    <property type="molecule type" value="Genomic_DNA"/>
</dbReference>
<accession>A0AA36EX30</accession>
<evidence type="ECO:0000256" key="1">
    <source>
        <dbReference type="SAM" id="MobiDB-lite"/>
    </source>
</evidence>
<protein>
    <submittedName>
        <fullName evidence="2">Uncharacterized protein</fullName>
    </submittedName>
</protein>
<proteinExistence type="predicted"/>
<name>A0AA36EX30_OCTVU</name>
<gene>
    <name evidence="2" type="ORF">OCTVUL_1B024171</name>
</gene>
<evidence type="ECO:0000313" key="3">
    <source>
        <dbReference type="Proteomes" id="UP001162480"/>
    </source>
</evidence>
<feature type="region of interest" description="Disordered" evidence="1">
    <location>
        <begin position="64"/>
        <end position="95"/>
    </location>
</feature>
<sequence>MVVLVFVDSGSVQVVAGISRKRISSGRVSGCSSGQVRHDGGDVGDGESWCMTCDRRALVRTTPSKARQETCVSGTNNNDDDDEKQLKQQLKQHNL</sequence>